<keyword evidence="1 3" id="KW-0732">Signal</keyword>
<evidence type="ECO:0000256" key="3">
    <source>
        <dbReference type="SAM" id="SignalP"/>
    </source>
</evidence>
<dbReference type="InterPro" id="IPR036846">
    <property type="entry name" value="GM2-AP_sf"/>
</dbReference>
<feature type="signal peptide" evidence="3">
    <location>
        <begin position="1"/>
        <end position="19"/>
    </location>
</feature>
<feature type="compositionally biased region" description="Polar residues" evidence="2">
    <location>
        <begin position="198"/>
        <end position="207"/>
    </location>
</feature>
<organism evidence="4 5">
    <name type="scientific">Spodoptera littoralis</name>
    <name type="common">Egyptian cotton leafworm</name>
    <dbReference type="NCBI Taxonomy" id="7109"/>
    <lineage>
        <taxon>Eukaryota</taxon>
        <taxon>Metazoa</taxon>
        <taxon>Ecdysozoa</taxon>
        <taxon>Arthropoda</taxon>
        <taxon>Hexapoda</taxon>
        <taxon>Insecta</taxon>
        <taxon>Pterygota</taxon>
        <taxon>Neoptera</taxon>
        <taxon>Endopterygota</taxon>
        <taxon>Lepidoptera</taxon>
        <taxon>Glossata</taxon>
        <taxon>Ditrysia</taxon>
        <taxon>Noctuoidea</taxon>
        <taxon>Noctuidae</taxon>
        <taxon>Amphipyrinae</taxon>
        <taxon>Spodoptera</taxon>
    </lineage>
</organism>
<evidence type="ECO:0000256" key="2">
    <source>
        <dbReference type="SAM" id="MobiDB-lite"/>
    </source>
</evidence>
<evidence type="ECO:0000256" key="1">
    <source>
        <dbReference type="ARBA" id="ARBA00022729"/>
    </source>
</evidence>
<dbReference type="Proteomes" id="UP001153321">
    <property type="component" value="Chromosome 15"/>
</dbReference>
<proteinExistence type="predicted"/>
<dbReference type="EMBL" id="LR824546">
    <property type="protein sequence ID" value="CAH1637166.1"/>
    <property type="molecule type" value="Genomic_DNA"/>
</dbReference>
<evidence type="ECO:0000313" key="4">
    <source>
        <dbReference type="EMBL" id="CAH1637166.1"/>
    </source>
</evidence>
<feature type="region of interest" description="Disordered" evidence="2">
    <location>
        <begin position="198"/>
        <end position="218"/>
    </location>
</feature>
<sequence length="218" mass="24990">MCLLSVMFLIPYILMIKSGQAPMHLLVTRVGPCHNQEKNILKVSEFSVTTQKYDSKLSGMVHISENIGNGWKIKATMNKCADIRNTDSCDFFKSFFVINNGCSSNDNESDLYSTLFNYTIPKIKCPLQAGTYKLQNYPFHSDDNYVTAFESKTTTSAFGYTCRLDGFSVYKKKLKKIFCAEIYLEVLYRRHHAWSTITNNQPSTDQPDNSREFVDENK</sequence>
<reference evidence="4" key="1">
    <citation type="submission" date="2022-02" db="EMBL/GenBank/DDBJ databases">
        <authorList>
            <person name="King R."/>
        </authorList>
    </citation>
    <scope>NUCLEOTIDE SEQUENCE</scope>
</reference>
<feature type="chain" id="PRO_5040206438" evidence="3">
    <location>
        <begin position="20"/>
        <end position="218"/>
    </location>
</feature>
<name>A0A9P0I0G9_SPOLI</name>
<dbReference type="SUPFAM" id="SSF63707">
    <property type="entry name" value="Ganglioside M2 (gm2) activator"/>
    <property type="match status" value="1"/>
</dbReference>
<dbReference type="Gene3D" id="2.70.220.10">
    <property type="entry name" value="Ganglioside GM2 activator"/>
    <property type="match status" value="1"/>
</dbReference>
<dbReference type="AlphaFoldDB" id="A0A9P0I0G9"/>
<evidence type="ECO:0000313" key="5">
    <source>
        <dbReference type="Proteomes" id="UP001153321"/>
    </source>
</evidence>
<keyword evidence="5" id="KW-1185">Reference proteome</keyword>
<protein>
    <submittedName>
        <fullName evidence="4">Uncharacterized protein</fullName>
    </submittedName>
</protein>
<feature type="compositionally biased region" description="Basic and acidic residues" evidence="2">
    <location>
        <begin position="208"/>
        <end position="218"/>
    </location>
</feature>
<accession>A0A9P0I0G9</accession>
<gene>
    <name evidence="4" type="ORF">SPLIT_LOCUS2527</name>
</gene>